<evidence type="ECO:0000256" key="3">
    <source>
        <dbReference type="SAM" id="Phobius"/>
    </source>
</evidence>
<gene>
    <name evidence="5" type="ORF">BaRGS_00035751</name>
</gene>
<dbReference type="AlphaFoldDB" id="A0ABD0JDN3"/>
<dbReference type="Pfam" id="PF07690">
    <property type="entry name" value="MFS_1"/>
    <property type="match status" value="1"/>
</dbReference>
<dbReference type="InterPro" id="IPR050327">
    <property type="entry name" value="Proton-linked_MCT"/>
</dbReference>
<dbReference type="InterPro" id="IPR011701">
    <property type="entry name" value="MFS"/>
</dbReference>
<feature type="compositionally biased region" description="Basic and acidic residues" evidence="2">
    <location>
        <begin position="54"/>
        <end position="70"/>
    </location>
</feature>
<reference evidence="5 6" key="1">
    <citation type="journal article" date="2023" name="Sci. Data">
        <title>Genome assembly of the Korean intertidal mud-creeper Batillaria attramentaria.</title>
        <authorList>
            <person name="Patra A.K."/>
            <person name="Ho P.T."/>
            <person name="Jun S."/>
            <person name="Lee S.J."/>
            <person name="Kim Y."/>
            <person name="Won Y.J."/>
        </authorList>
    </citation>
    <scope>NUCLEOTIDE SEQUENCE [LARGE SCALE GENOMIC DNA]</scope>
    <source>
        <strain evidence="5">Wonlab-2016</strain>
    </source>
</reference>
<dbReference type="GO" id="GO:0016020">
    <property type="term" value="C:membrane"/>
    <property type="evidence" value="ECO:0007669"/>
    <property type="project" value="UniProtKB-SubCell"/>
</dbReference>
<dbReference type="InterPro" id="IPR036259">
    <property type="entry name" value="MFS_trans_sf"/>
</dbReference>
<evidence type="ECO:0000256" key="1">
    <source>
        <dbReference type="ARBA" id="ARBA00004141"/>
    </source>
</evidence>
<sequence length="582" mass="62881">DLSVTTAFPWELRKTTAAKPKRQVDREHSDGHSGETSPTTDCGVFTSSSAEDGETGRGAELKTACGREGDICTGDKLPSHDGGDGGEGDKTDDEEDKVEDDNSALLQDHGGFERSDGVMFLKFTEKFNESAQLTAWPGALCSTLRLTMGPVASAMSNRFSARASCMLGAFIFAAGVIISGFAPNVPFLFLSYGLLQGRGLVYAPGLIIVGMYVNRYRGLGVGLSTAGVGAGTFLLPPVVELLFEEFGFQGAFLILGGVALNVCVVAAIYRPLSLHRSIVIGQRLKSTREDEEAMILTTKNLNDAKWTNNEDHIDIIDDAVHTNTNTPTPNNFKTSQTTAYPRKKSQTVCLKSAFQTCFPVEGDRKGSSKRKLIEWSLLKIPPFLFFCFSICLFTAAFKSAFTFLPALAKSKGLSQIQAAYLLSISGISDTVARILAGAILDFEKVRPFRPIAYNGVIFVITVLSFLSPFMTNFVEFAFLFGLYGALTGMYVSQKSVILVDILGQEKLSSSFGLMICFQGLGTFIGPPLAGLLKDIFGQYDEAFFLGGAAMAAAGGLMIVSNVYRVASERRRLARLERDKAQA</sequence>
<dbReference type="Proteomes" id="UP001519460">
    <property type="component" value="Unassembled WGS sequence"/>
</dbReference>
<dbReference type="InterPro" id="IPR020846">
    <property type="entry name" value="MFS_dom"/>
</dbReference>
<keyword evidence="3" id="KW-1133">Transmembrane helix</keyword>
<feature type="region of interest" description="Disordered" evidence="2">
    <location>
        <begin position="1"/>
        <end position="109"/>
    </location>
</feature>
<evidence type="ECO:0000256" key="2">
    <source>
        <dbReference type="SAM" id="MobiDB-lite"/>
    </source>
</evidence>
<feature type="compositionally biased region" description="Acidic residues" evidence="2">
    <location>
        <begin position="90"/>
        <end position="102"/>
    </location>
</feature>
<feature type="compositionally biased region" description="Basic and acidic residues" evidence="2">
    <location>
        <begin position="77"/>
        <end position="89"/>
    </location>
</feature>
<name>A0ABD0JDN3_9CAEN</name>
<proteinExistence type="predicted"/>
<dbReference type="Gene3D" id="1.20.1250.20">
    <property type="entry name" value="MFS general substrate transporter like domains"/>
    <property type="match status" value="1"/>
</dbReference>
<comment type="subcellular location">
    <subcellularLocation>
        <location evidence="1">Membrane</location>
        <topology evidence="1">Multi-pass membrane protein</topology>
    </subcellularLocation>
</comment>
<comment type="caution">
    <text evidence="5">The sequence shown here is derived from an EMBL/GenBank/DDBJ whole genome shotgun (WGS) entry which is preliminary data.</text>
</comment>
<organism evidence="5 6">
    <name type="scientific">Batillaria attramentaria</name>
    <dbReference type="NCBI Taxonomy" id="370345"/>
    <lineage>
        <taxon>Eukaryota</taxon>
        <taxon>Metazoa</taxon>
        <taxon>Spiralia</taxon>
        <taxon>Lophotrochozoa</taxon>
        <taxon>Mollusca</taxon>
        <taxon>Gastropoda</taxon>
        <taxon>Caenogastropoda</taxon>
        <taxon>Sorbeoconcha</taxon>
        <taxon>Cerithioidea</taxon>
        <taxon>Batillariidae</taxon>
        <taxon>Batillaria</taxon>
    </lineage>
</organism>
<evidence type="ECO:0000259" key="4">
    <source>
        <dbReference type="PROSITE" id="PS50850"/>
    </source>
</evidence>
<feature type="transmembrane region" description="Helical" evidence="3">
    <location>
        <begin position="251"/>
        <end position="269"/>
    </location>
</feature>
<dbReference type="SUPFAM" id="SSF103473">
    <property type="entry name" value="MFS general substrate transporter"/>
    <property type="match status" value="1"/>
</dbReference>
<evidence type="ECO:0000313" key="5">
    <source>
        <dbReference type="EMBL" id="KAK7471588.1"/>
    </source>
</evidence>
<feature type="transmembrane region" description="Helical" evidence="3">
    <location>
        <begin position="542"/>
        <end position="563"/>
    </location>
</feature>
<dbReference type="PROSITE" id="PS50850">
    <property type="entry name" value="MFS"/>
    <property type="match status" value="1"/>
</dbReference>
<feature type="transmembrane region" description="Helical" evidence="3">
    <location>
        <begin position="377"/>
        <end position="397"/>
    </location>
</feature>
<feature type="transmembrane region" description="Helical" evidence="3">
    <location>
        <begin position="451"/>
        <end position="470"/>
    </location>
</feature>
<dbReference type="PANTHER" id="PTHR11360">
    <property type="entry name" value="MONOCARBOXYLATE TRANSPORTER"/>
    <property type="match status" value="1"/>
</dbReference>
<feature type="transmembrane region" description="Helical" evidence="3">
    <location>
        <begin position="219"/>
        <end position="239"/>
    </location>
</feature>
<feature type="transmembrane region" description="Helical" evidence="3">
    <location>
        <begin position="511"/>
        <end position="530"/>
    </location>
</feature>
<feature type="compositionally biased region" description="Basic and acidic residues" evidence="2">
    <location>
        <begin position="22"/>
        <end position="33"/>
    </location>
</feature>
<protein>
    <recommendedName>
        <fullName evidence="4">Major facilitator superfamily (MFS) profile domain-containing protein</fullName>
    </recommendedName>
</protein>
<evidence type="ECO:0000313" key="6">
    <source>
        <dbReference type="Proteomes" id="UP001519460"/>
    </source>
</evidence>
<keyword evidence="6" id="KW-1185">Reference proteome</keyword>
<keyword evidence="3" id="KW-0472">Membrane</keyword>
<dbReference type="CDD" id="cd17352">
    <property type="entry name" value="MFS_MCT_SLC16"/>
    <property type="match status" value="1"/>
</dbReference>
<keyword evidence="3" id="KW-0812">Transmembrane</keyword>
<accession>A0ABD0JDN3</accession>
<feature type="transmembrane region" description="Helical" evidence="3">
    <location>
        <begin position="417"/>
        <end position="439"/>
    </location>
</feature>
<dbReference type="PANTHER" id="PTHR11360:SF306">
    <property type="entry name" value="RE01051P"/>
    <property type="match status" value="1"/>
</dbReference>
<dbReference type="EMBL" id="JACVVK020000486">
    <property type="protein sequence ID" value="KAK7471588.1"/>
    <property type="molecule type" value="Genomic_DNA"/>
</dbReference>
<feature type="non-terminal residue" evidence="5">
    <location>
        <position position="1"/>
    </location>
</feature>
<feature type="transmembrane region" description="Helical" evidence="3">
    <location>
        <begin position="476"/>
        <end position="499"/>
    </location>
</feature>
<feature type="transmembrane region" description="Helical" evidence="3">
    <location>
        <begin position="188"/>
        <end position="212"/>
    </location>
</feature>
<feature type="compositionally biased region" description="Polar residues" evidence="2">
    <location>
        <begin position="34"/>
        <end position="50"/>
    </location>
</feature>
<feature type="transmembrane region" description="Helical" evidence="3">
    <location>
        <begin position="163"/>
        <end position="182"/>
    </location>
</feature>
<feature type="domain" description="Major facilitator superfamily (MFS) profile" evidence="4">
    <location>
        <begin position="377"/>
        <end position="582"/>
    </location>
</feature>